<keyword evidence="11" id="KW-1185">Reference proteome</keyword>
<keyword evidence="2 7" id="KW-0436">Ligase</keyword>
<feature type="compositionally biased region" description="Low complexity" evidence="8">
    <location>
        <begin position="1"/>
        <end position="15"/>
    </location>
</feature>
<comment type="similarity">
    <text evidence="1 7">Belongs to the ATP-dependent AMP-binding enzyme family.</text>
</comment>
<dbReference type="EC" id="6.2.1.3" evidence="6 7"/>
<keyword evidence="3 7" id="KW-0547">Nucleotide-binding</keyword>
<organism evidence="10 11">
    <name type="scientific">Chlorella sorokiniana</name>
    <name type="common">Freshwater green alga</name>
    <dbReference type="NCBI Taxonomy" id="3076"/>
    <lineage>
        <taxon>Eukaryota</taxon>
        <taxon>Viridiplantae</taxon>
        <taxon>Chlorophyta</taxon>
        <taxon>core chlorophytes</taxon>
        <taxon>Trebouxiophyceae</taxon>
        <taxon>Chlorellales</taxon>
        <taxon>Chlorellaceae</taxon>
        <taxon>Chlorella clade</taxon>
        <taxon>Chlorella</taxon>
    </lineage>
</organism>
<keyword evidence="7" id="KW-0443">Lipid metabolism</keyword>
<evidence type="ECO:0000256" key="7">
    <source>
        <dbReference type="RuleBase" id="RU369030"/>
    </source>
</evidence>
<dbReference type="InterPro" id="IPR045311">
    <property type="entry name" value="LC-FACS_euk"/>
</dbReference>
<evidence type="ECO:0000256" key="5">
    <source>
        <dbReference type="ARBA" id="ARBA00022840"/>
    </source>
</evidence>
<dbReference type="InterPro" id="IPR020845">
    <property type="entry name" value="AMP-binding_CS"/>
</dbReference>
<evidence type="ECO:0000256" key="6">
    <source>
        <dbReference type="ARBA" id="ARBA00026121"/>
    </source>
</evidence>
<feature type="region of interest" description="Disordered" evidence="8">
    <location>
        <begin position="1"/>
        <end position="28"/>
    </location>
</feature>
<dbReference type="Proteomes" id="UP000239899">
    <property type="component" value="Unassembled WGS sequence"/>
</dbReference>
<evidence type="ECO:0000256" key="8">
    <source>
        <dbReference type="SAM" id="MobiDB-lite"/>
    </source>
</evidence>
<name>A0A2P6TFT1_CHLSO</name>
<dbReference type="PANTHER" id="PTHR43272:SF33">
    <property type="entry name" value="AMP-BINDING DOMAIN-CONTAINING PROTEIN-RELATED"/>
    <property type="match status" value="1"/>
</dbReference>
<gene>
    <name evidence="10" type="ORF">C2E21_8175</name>
</gene>
<keyword evidence="4 7" id="KW-0276">Fatty acid metabolism</keyword>
<dbReference type="Pfam" id="PF00501">
    <property type="entry name" value="AMP-binding"/>
    <property type="match status" value="1"/>
</dbReference>
<dbReference type="PANTHER" id="PTHR43272">
    <property type="entry name" value="LONG-CHAIN-FATTY-ACID--COA LIGASE"/>
    <property type="match status" value="1"/>
</dbReference>
<proteinExistence type="inferred from homology"/>
<dbReference type="GO" id="GO:0004467">
    <property type="term" value="F:long-chain fatty acid-CoA ligase activity"/>
    <property type="evidence" value="ECO:0007669"/>
    <property type="project" value="UniProtKB-EC"/>
</dbReference>
<comment type="function">
    <text evidence="7">Catalyzes the conversion of long-chain fatty acids to their active form acyl-CoAs for both synthesis of cellular lipids, and degradation via beta-oxidation.</text>
</comment>
<feature type="domain" description="AMP-dependent synthetase/ligase" evidence="9">
    <location>
        <begin position="94"/>
        <end position="525"/>
    </location>
</feature>
<comment type="catalytic activity">
    <reaction evidence="7">
        <text>a long-chain fatty acid + ATP + CoA = a long-chain fatty acyl-CoA + AMP + diphosphate</text>
        <dbReference type="Rhea" id="RHEA:15421"/>
        <dbReference type="ChEBI" id="CHEBI:30616"/>
        <dbReference type="ChEBI" id="CHEBI:33019"/>
        <dbReference type="ChEBI" id="CHEBI:57287"/>
        <dbReference type="ChEBI" id="CHEBI:57560"/>
        <dbReference type="ChEBI" id="CHEBI:83139"/>
        <dbReference type="ChEBI" id="CHEBI:456215"/>
        <dbReference type="EC" id="6.2.1.3"/>
    </reaction>
</comment>
<dbReference type="GO" id="GO:0005783">
    <property type="term" value="C:endoplasmic reticulum"/>
    <property type="evidence" value="ECO:0007669"/>
    <property type="project" value="TreeGrafter"/>
</dbReference>
<keyword evidence="5 7" id="KW-0067">ATP-binding</keyword>
<dbReference type="InterPro" id="IPR000873">
    <property type="entry name" value="AMP-dep_synth/lig_dom"/>
</dbReference>
<evidence type="ECO:0000256" key="2">
    <source>
        <dbReference type="ARBA" id="ARBA00022598"/>
    </source>
</evidence>
<evidence type="ECO:0000259" key="9">
    <source>
        <dbReference type="Pfam" id="PF00501"/>
    </source>
</evidence>
<evidence type="ECO:0000313" key="10">
    <source>
        <dbReference type="EMBL" id="PRW32976.1"/>
    </source>
</evidence>
<dbReference type="STRING" id="3076.A0A2P6TFT1"/>
<evidence type="ECO:0000256" key="1">
    <source>
        <dbReference type="ARBA" id="ARBA00006432"/>
    </source>
</evidence>
<dbReference type="PROSITE" id="PS00455">
    <property type="entry name" value="AMP_BINDING"/>
    <property type="match status" value="1"/>
</dbReference>
<protein>
    <recommendedName>
        <fullName evidence="6 7">Long-chain-fatty-acid--CoA ligase</fullName>
        <ecNumber evidence="6 7">6.2.1.3</ecNumber>
    </recommendedName>
</protein>
<dbReference type="CDD" id="cd05927">
    <property type="entry name" value="LC-FACS_euk"/>
    <property type="match status" value="1"/>
</dbReference>
<evidence type="ECO:0000256" key="3">
    <source>
        <dbReference type="ARBA" id="ARBA00022741"/>
    </source>
</evidence>
<dbReference type="GO" id="GO:0016020">
    <property type="term" value="C:membrane"/>
    <property type="evidence" value="ECO:0007669"/>
    <property type="project" value="TreeGrafter"/>
</dbReference>
<accession>A0A2P6TFT1</accession>
<comment type="caution">
    <text evidence="10">The sequence shown here is derived from an EMBL/GenBank/DDBJ whole genome shotgun (WGS) entry which is preliminary data.</text>
</comment>
<dbReference type="EMBL" id="LHPG02000018">
    <property type="protein sequence ID" value="PRW32976.1"/>
    <property type="molecule type" value="Genomic_DNA"/>
</dbReference>
<evidence type="ECO:0000313" key="11">
    <source>
        <dbReference type="Proteomes" id="UP000239899"/>
    </source>
</evidence>
<dbReference type="OrthoDB" id="1700726at2759"/>
<sequence length="704" mass="77496">MERAAMLAAHMAPPHAQSPEDGLMAQHTAAEQQQGVGEAAADEGHQYAVVLPDSLTSNRWIVRRNSQSPRRLVDTFPPPHDDIHTLYDVLESSVAQFGDSPYLGHRMSDAKGQPGPYVWQTYAECGEIRSAIGSGMVHLGIAPGSTVGLYSVNQPEWCLVDAACHTYSMVSVPLYDTLGPDTVKYICNHAELACVACSVAVLSKMLEVLHECPTVRFVIVYGTRPHQRLPEAPNAPHCKIMTLDRVRALGYKHPRPHHPPKPSDVALINYTSGTTGVPKGAVLSHSNIVANCAGAAVMLRQGDEDLFRHGDRHICYLPLAHIYERFNFTLVTHFGAAAGFYRGNVLELLEDIQELRPTIFSSVPRLWNRIYDKVMAQIQAANPISRSLFNTAYRYKQAAFARGDMSGGRLGPFWDRLVFSKIKARVGGEVRLLSSGASPISAEVFDFMRICFGATVLEGYGMTETSCLIALTPPGDPVTGHVGPPSPACEVKLDDLPEMGYTNADRPFPRGEICVRGPIVFQGYFKDEANTRDTIDSDGWLHTGDVGMWIQGGRLKIIDRKKNIFKLAQGEYVAPEKIENVYARSPFVLQSFVYGNSLRAQLVAVVIPDPEYLLPWARERGLGRDPAELCNNGQVVAAVLKSMLEEGRAAGLKGFEQVAAVHLHPEPFSVENGMMTPTFKLKRPQAQTAFQHAIDEMYTKLPQL</sequence>
<dbReference type="SUPFAM" id="SSF56801">
    <property type="entry name" value="Acetyl-CoA synthetase-like"/>
    <property type="match status" value="1"/>
</dbReference>
<evidence type="ECO:0000256" key="4">
    <source>
        <dbReference type="ARBA" id="ARBA00022832"/>
    </source>
</evidence>
<dbReference type="Gene3D" id="3.40.50.12780">
    <property type="entry name" value="N-terminal domain of ligase-like"/>
    <property type="match status" value="1"/>
</dbReference>
<dbReference type="AlphaFoldDB" id="A0A2P6TFT1"/>
<reference evidence="10 11" key="1">
    <citation type="journal article" date="2018" name="Plant J.">
        <title>Genome sequences of Chlorella sorokiniana UTEX 1602 and Micractinium conductrix SAG 241.80: implications to maltose excretion by a green alga.</title>
        <authorList>
            <person name="Arriola M.B."/>
            <person name="Velmurugan N."/>
            <person name="Zhang Y."/>
            <person name="Plunkett M.H."/>
            <person name="Hondzo H."/>
            <person name="Barney B.M."/>
        </authorList>
    </citation>
    <scope>NUCLEOTIDE SEQUENCE [LARGE SCALE GENOMIC DNA]</scope>
    <source>
        <strain evidence="11">UTEX 1602</strain>
    </source>
</reference>
<dbReference type="GO" id="GO:0005524">
    <property type="term" value="F:ATP binding"/>
    <property type="evidence" value="ECO:0007669"/>
    <property type="project" value="UniProtKB-KW"/>
</dbReference>
<dbReference type="InterPro" id="IPR042099">
    <property type="entry name" value="ANL_N_sf"/>
</dbReference>